<dbReference type="OrthoDB" id="9775333at2"/>
<keyword evidence="2" id="KW-1185">Reference proteome</keyword>
<dbReference type="Proteomes" id="UP000254258">
    <property type="component" value="Unassembled WGS sequence"/>
</dbReference>
<accession>A0A370X635</accession>
<dbReference type="RefSeq" id="WP_115494591.1">
    <property type="nucleotide sequence ID" value="NZ_QRBE01000002.1"/>
</dbReference>
<dbReference type="PANTHER" id="PTHR35566:SF1">
    <property type="entry name" value="TYPE VI SECRETION SYSTEM BASEPLATE COMPONENT TSSK1"/>
    <property type="match status" value="1"/>
</dbReference>
<proteinExistence type="predicted"/>
<dbReference type="NCBIfam" id="TIGR03353">
    <property type="entry name" value="VI_chp_4"/>
    <property type="match status" value="1"/>
</dbReference>
<evidence type="ECO:0000313" key="1">
    <source>
        <dbReference type="EMBL" id="RDS83884.1"/>
    </source>
</evidence>
<reference evidence="1 2" key="1">
    <citation type="submission" date="2018-07" db="EMBL/GenBank/DDBJ databases">
        <title>Dyella monticola sp. nov. and Dyella psychrodurans sp. nov. isolated from monsoon evergreen broad-leaved forest soil of Dinghu Mountain, China.</title>
        <authorList>
            <person name="Gao Z."/>
            <person name="Qiu L."/>
        </authorList>
    </citation>
    <scope>NUCLEOTIDE SEQUENCE [LARGE SCALE GENOMIC DNA]</scope>
    <source>
        <strain evidence="1 2">4G-K06</strain>
    </source>
</reference>
<comment type="caution">
    <text evidence="1">The sequence shown here is derived from an EMBL/GenBank/DDBJ whole genome shotgun (WGS) entry which is preliminary data.</text>
</comment>
<dbReference type="InterPro" id="IPR010263">
    <property type="entry name" value="T6SS_TssK"/>
</dbReference>
<sequence>MKITRPLWAKGIFMSPQHFQQQGLWNSYCDKQVARIASPESWGVQAVAFDKQALSVERVHLNALTLCLPDGTWIDTDIADRLPPARSLDDVPKHIEFAIVLVGLPLLDPQGANCVKDGQKPARPRRFSREYLQVADLHGEAKEEICVERHSLALLFDLEPHADYVTCPIGRLVRNTQGRFELDTDYVPPCLQLSASFHLVARMQRLCDILAAKSASLSQRRKERSDHIADYAVADVSLFWLLHSVNTTWPELNRLCQAPDQHPERLYAVLARLAGSLLTFSMSETLQSIPLYDHHEPEPVFAKLEALIRTLLDTVIPSSVVPIALDRPRSTAWSGLFNDPRLVENADYYLAVRAAVPAHELLEQFPRLCKIGAPDDVQHIVNSALPGIPLRVMSRLPAAIPIRIENHYFALDVTHPAFKRMVDARACQIYVPTSIPDVSLELYAVLPT</sequence>
<dbReference type="AlphaFoldDB" id="A0A370X635"/>
<dbReference type="EMBL" id="QRBE01000002">
    <property type="protein sequence ID" value="RDS83884.1"/>
    <property type="molecule type" value="Genomic_DNA"/>
</dbReference>
<protein>
    <submittedName>
        <fullName evidence="1">Type VI secretion system baseplate subunit TssK</fullName>
    </submittedName>
</protein>
<organism evidence="1 2">
    <name type="scientific">Dyella monticola</name>
    <dbReference type="NCBI Taxonomy" id="1927958"/>
    <lineage>
        <taxon>Bacteria</taxon>
        <taxon>Pseudomonadati</taxon>
        <taxon>Pseudomonadota</taxon>
        <taxon>Gammaproteobacteria</taxon>
        <taxon>Lysobacterales</taxon>
        <taxon>Rhodanobacteraceae</taxon>
        <taxon>Dyella</taxon>
    </lineage>
</organism>
<dbReference type="PANTHER" id="PTHR35566">
    <property type="entry name" value="BLR3599 PROTEIN"/>
    <property type="match status" value="1"/>
</dbReference>
<dbReference type="Pfam" id="PF05936">
    <property type="entry name" value="T6SS_VasE"/>
    <property type="match status" value="1"/>
</dbReference>
<name>A0A370X635_9GAMM</name>
<gene>
    <name evidence="1" type="primary">tssK</name>
    <name evidence="1" type="ORF">DWU98_06155</name>
</gene>
<evidence type="ECO:0000313" key="2">
    <source>
        <dbReference type="Proteomes" id="UP000254258"/>
    </source>
</evidence>